<keyword evidence="3" id="KW-1185">Reference proteome</keyword>
<gene>
    <name evidence="2" type="ORF">EDD36DRAFT_112876</name>
</gene>
<comment type="caution">
    <text evidence="2">The sequence shown here is derived from an EMBL/GenBank/DDBJ whole genome shotgun (WGS) entry which is preliminary data.</text>
</comment>
<dbReference type="InterPro" id="IPR010730">
    <property type="entry name" value="HET"/>
</dbReference>
<dbReference type="AlphaFoldDB" id="A0AAN6I8Q3"/>
<dbReference type="InterPro" id="IPR052895">
    <property type="entry name" value="HetReg/Transcr_Mod"/>
</dbReference>
<dbReference type="PANTHER" id="PTHR24148">
    <property type="entry name" value="ANKYRIN REPEAT DOMAIN-CONTAINING PROTEIN 39 HOMOLOG-RELATED"/>
    <property type="match status" value="1"/>
</dbReference>
<reference evidence="2" key="1">
    <citation type="journal article" date="2022" name="bioRxiv">
        <title>Deciphering the potential niche of two novel black yeast fungi from a biological soil crust based on their genomes, phenotypes, and melanin regulation.</title>
        <authorList>
            <consortium name="DOE Joint Genome Institute"/>
            <person name="Carr E.C."/>
            <person name="Barton Q."/>
            <person name="Grambo S."/>
            <person name="Sullivan M."/>
            <person name="Renfro C.M."/>
            <person name="Kuo A."/>
            <person name="Pangilinan J."/>
            <person name="Lipzen A."/>
            <person name="Keymanesh K."/>
            <person name="Savage E."/>
            <person name="Barry K."/>
            <person name="Grigoriev I.V."/>
            <person name="Riekhof W.R."/>
            <person name="Harris S.S."/>
        </authorList>
    </citation>
    <scope>NUCLEOTIDE SEQUENCE</scope>
    <source>
        <strain evidence="2">JF 03-4F</strain>
    </source>
</reference>
<accession>A0AAN6I8Q3</accession>
<dbReference type="PANTHER" id="PTHR24148:SF64">
    <property type="entry name" value="HETEROKARYON INCOMPATIBILITY DOMAIN-CONTAINING PROTEIN"/>
    <property type="match status" value="1"/>
</dbReference>
<evidence type="ECO:0000313" key="3">
    <source>
        <dbReference type="Proteomes" id="UP001203852"/>
    </source>
</evidence>
<evidence type="ECO:0000259" key="1">
    <source>
        <dbReference type="Pfam" id="PF06985"/>
    </source>
</evidence>
<dbReference type="Pfam" id="PF06985">
    <property type="entry name" value="HET"/>
    <property type="match status" value="1"/>
</dbReference>
<sequence length="154" mass="17272">MHEIYSRARNALIWLGEGTEYSDRVISLLEYLALRPMLPKTMGQEISDLQLGRGAGTGFLVKDKDALIKAFDDLLGRAWFWRTWTTQEVALAPNAKVLYGQNQPRGHDGTGNAFLGTSHECSARMLAPKHSMSIMRAHWSASRDIKISRERGPS</sequence>
<dbReference type="EMBL" id="MU404365">
    <property type="protein sequence ID" value="KAI1607945.1"/>
    <property type="molecule type" value="Genomic_DNA"/>
</dbReference>
<proteinExistence type="predicted"/>
<protein>
    <recommendedName>
        <fullName evidence="1">Heterokaryon incompatibility domain-containing protein</fullName>
    </recommendedName>
</protein>
<feature type="domain" description="Heterokaryon incompatibility" evidence="1">
    <location>
        <begin position="1"/>
        <end position="88"/>
    </location>
</feature>
<dbReference type="Proteomes" id="UP001203852">
    <property type="component" value="Unassembled WGS sequence"/>
</dbReference>
<evidence type="ECO:0000313" key="2">
    <source>
        <dbReference type="EMBL" id="KAI1607945.1"/>
    </source>
</evidence>
<name>A0AAN6I8Q3_9EURO</name>
<organism evidence="2 3">
    <name type="scientific">Exophiala viscosa</name>
    <dbReference type="NCBI Taxonomy" id="2486360"/>
    <lineage>
        <taxon>Eukaryota</taxon>
        <taxon>Fungi</taxon>
        <taxon>Dikarya</taxon>
        <taxon>Ascomycota</taxon>
        <taxon>Pezizomycotina</taxon>
        <taxon>Eurotiomycetes</taxon>
        <taxon>Chaetothyriomycetidae</taxon>
        <taxon>Chaetothyriales</taxon>
        <taxon>Herpotrichiellaceae</taxon>
        <taxon>Exophiala</taxon>
    </lineage>
</organism>